<dbReference type="CDD" id="cd03034">
    <property type="entry name" value="ArsC_ArsC"/>
    <property type="match status" value="1"/>
</dbReference>
<evidence type="ECO:0000256" key="3">
    <source>
        <dbReference type="PROSITE-ProRule" id="PRU01282"/>
    </source>
</evidence>
<evidence type="ECO:0000256" key="1">
    <source>
        <dbReference type="ARBA" id="ARBA00007198"/>
    </source>
</evidence>
<dbReference type="PROSITE" id="PS51353">
    <property type="entry name" value="ARSC"/>
    <property type="match status" value="1"/>
</dbReference>
<reference evidence="5 6" key="1">
    <citation type="submission" date="2016-09" db="EMBL/GenBank/DDBJ databases">
        <authorList>
            <person name="Reverchon S."/>
            <person name="Nasser W."/>
            <person name="Leonard S."/>
            <person name="Brochier C."/>
            <person name="Duprey A."/>
        </authorList>
    </citation>
    <scope>NUCLEOTIDE SEQUENCE [LARGE SCALE GENOMIC DNA]</scope>
    <source>
        <strain evidence="5 6">174/2</strain>
    </source>
</reference>
<dbReference type="AlphaFoldDB" id="A0A375AD15"/>
<evidence type="ECO:0000256" key="2">
    <source>
        <dbReference type="ARBA" id="ARBA00023002"/>
    </source>
</evidence>
<sequence>MSQPVTMYHNPRCSKSRETLALLQQQGITPNVVLYLDTPPDAATLASLLEKLGFASARELMRSKDDLYRELGLAEKHLSEAQLIQAMVSHPKLIERPIVVANGKARIGRPPEQVLDIL</sequence>
<dbReference type="PANTHER" id="PTHR30041">
    <property type="entry name" value="ARSENATE REDUCTASE"/>
    <property type="match status" value="1"/>
</dbReference>
<evidence type="ECO:0000313" key="5">
    <source>
        <dbReference type="EMBL" id="SLM63905.1"/>
    </source>
</evidence>
<gene>
    <name evidence="5" type="primary">yfgD</name>
    <name evidence="5" type="ORF">DAQ1742_03074</name>
</gene>
<dbReference type="SUPFAM" id="SSF52833">
    <property type="entry name" value="Thioredoxin-like"/>
    <property type="match status" value="1"/>
</dbReference>
<dbReference type="Proteomes" id="UP000294820">
    <property type="component" value="Chromosome 1"/>
</dbReference>
<dbReference type="InterPro" id="IPR006660">
    <property type="entry name" value="Arsenate_reductase-like"/>
</dbReference>
<keyword evidence="6" id="KW-1185">Reference proteome</keyword>
<evidence type="ECO:0000313" key="6">
    <source>
        <dbReference type="Proteomes" id="UP000294820"/>
    </source>
</evidence>
<evidence type="ECO:0000256" key="4">
    <source>
        <dbReference type="RuleBase" id="RU362029"/>
    </source>
</evidence>
<protein>
    <recommendedName>
        <fullName evidence="4">Arsenate reductase</fullName>
        <ecNumber evidence="4">1.20.4.1</ecNumber>
    </recommendedName>
</protein>
<dbReference type="EC" id="1.20.4.1" evidence="4"/>
<comment type="similarity">
    <text evidence="1 3 4">Belongs to the ArsC family.</text>
</comment>
<dbReference type="KEGG" id="daq:DAQ1742_03074"/>
<dbReference type="GO" id="GO:0008794">
    <property type="term" value="F:arsenate reductase (glutaredoxin) activity"/>
    <property type="evidence" value="ECO:0007669"/>
    <property type="project" value="UniProtKB-UniRule"/>
</dbReference>
<dbReference type="NCBIfam" id="TIGR00014">
    <property type="entry name" value="arsC"/>
    <property type="match status" value="1"/>
</dbReference>
<dbReference type="Pfam" id="PF03960">
    <property type="entry name" value="ArsC"/>
    <property type="match status" value="1"/>
</dbReference>
<dbReference type="Gene3D" id="3.40.30.10">
    <property type="entry name" value="Glutaredoxin"/>
    <property type="match status" value="1"/>
</dbReference>
<dbReference type="EMBL" id="LT615367">
    <property type="protein sequence ID" value="SLM63905.1"/>
    <property type="molecule type" value="Genomic_DNA"/>
</dbReference>
<name>A0A375AD15_9GAMM</name>
<dbReference type="RefSeq" id="WP_035340656.1">
    <property type="nucleotide sequence ID" value="NZ_LT615367.1"/>
</dbReference>
<dbReference type="PANTHER" id="PTHR30041:SF4">
    <property type="entry name" value="ARSENATE REDUCTASE"/>
    <property type="match status" value="1"/>
</dbReference>
<keyword evidence="2 4" id="KW-0560">Oxidoreductase</keyword>
<proteinExistence type="inferred from homology"/>
<comment type="catalytic activity">
    <reaction evidence="4">
        <text>[glutaredoxin]-dithiol + arsenate + glutathione + H(+) = glutathionyl-S-S-[glutaredoxin] + arsenite + H2O</text>
        <dbReference type="Rhea" id="RHEA:22016"/>
        <dbReference type="Rhea" id="RHEA-COMP:10729"/>
        <dbReference type="Rhea" id="RHEA-COMP:17668"/>
        <dbReference type="ChEBI" id="CHEBI:15377"/>
        <dbReference type="ChEBI" id="CHEBI:15378"/>
        <dbReference type="ChEBI" id="CHEBI:29242"/>
        <dbReference type="ChEBI" id="CHEBI:29950"/>
        <dbReference type="ChEBI" id="CHEBI:48597"/>
        <dbReference type="ChEBI" id="CHEBI:57925"/>
        <dbReference type="ChEBI" id="CHEBI:146199"/>
        <dbReference type="EC" id="1.20.4.1"/>
    </reaction>
</comment>
<dbReference type="InterPro" id="IPR006659">
    <property type="entry name" value="Arsenate_reductase"/>
</dbReference>
<accession>A0A375AD15</accession>
<organism evidence="5 6">
    <name type="scientific">Dickeya aquatica</name>
    <dbReference type="NCBI Taxonomy" id="1401087"/>
    <lineage>
        <taxon>Bacteria</taxon>
        <taxon>Pseudomonadati</taxon>
        <taxon>Pseudomonadota</taxon>
        <taxon>Gammaproteobacteria</taxon>
        <taxon>Enterobacterales</taxon>
        <taxon>Pectobacteriaceae</taxon>
        <taxon>Dickeya</taxon>
    </lineage>
</organism>
<dbReference type="InterPro" id="IPR036249">
    <property type="entry name" value="Thioredoxin-like_sf"/>
</dbReference>